<keyword evidence="1" id="KW-1133">Transmembrane helix</keyword>
<dbReference type="AlphaFoldDB" id="A0A1G7VW47"/>
<feature type="transmembrane region" description="Helical" evidence="1">
    <location>
        <begin position="7"/>
        <end position="23"/>
    </location>
</feature>
<dbReference type="RefSeq" id="WP_091165537.1">
    <property type="nucleotide sequence ID" value="NZ_FNCG01000004.1"/>
</dbReference>
<evidence type="ECO:0000313" key="3">
    <source>
        <dbReference type="Proteomes" id="UP000199705"/>
    </source>
</evidence>
<keyword evidence="1" id="KW-0812">Transmembrane</keyword>
<evidence type="ECO:0000313" key="2">
    <source>
        <dbReference type="EMBL" id="SDG64035.1"/>
    </source>
</evidence>
<dbReference type="InterPro" id="IPR011990">
    <property type="entry name" value="TPR-like_helical_dom_sf"/>
</dbReference>
<dbReference type="EMBL" id="FNCG01000004">
    <property type="protein sequence ID" value="SDG64035.1"/>
    <property type="molecule type" value="Genomic_DNA"/>
</dbReference>
<sequence length="176" mass="20627">MFSNRTRIFIAFIFLLSLGILVYFHIYELAAVAAMMIILLIWDYFRQGTLVVASKHFHVKDYDKTAASLNEIMKPEWLSKNRRGYYEFIYGGLCLQRQDFEGAEMHYEIAAQYPLRSVNDHVAALVSVANISIRRGNFEKAKAYLQLTEQYKEKVTAKMREVISRLQQELQKESRQ</sequence>
<proteinExistence type="predicted"/>
<name>A0A1G7VW47_9SPHI</name>
<dbReference type="STRING" id="551996.SAMN05192573_104214"/>
<keyword evidence="1" id="KW-0472">Membrane</keyword>
<organism evidence="2 3">
    <name type="scientific">Mucilaginibacter gossypii</name>
    <dbReference type="NCBI Taxonomy" id="551996"/>
    <lineage>
        <taxon>Bacteria</taxon>
        <taxon>Pseudomonadati</taxon>
        <taxon>Bacteroidota</taxon>
        <taxon>Sphingobacteriia</taxon>
        <taxon>Sphingobacteriales</taxon>
        <taxon>Sphingobacteriaceae</taxon>
        <taxon>Mucilaginibacter</taxon>
    </lineage>
</organism>
<evidence type="ECO:0008006" key="4">
    <source>
        <dbReference type="Google" id="ProtNLM"/>
    </source>
</evidence>
<dbReference type="Gene3D" id="1.25.40.10">
    <property type="entry name" value="Tetratricopeptide repeat domain"/>
    <property type="match status" value="1"/>
</dbReference>
<dbReference type="Proteomes" id="UP000199705">
    <property type="component" value="Unassembled WGS sequence"/>
</dbReference>
<accession>A0A1G7VW47</accession>
<dbReference type="SUPFAM" id="SSF48452">
    <property type="entry name" value="TPR-like"/>
    <property type="match status" value="1"/>
</dbReference>
<gene>
    <name evidence="2" type="ORF">SAMN05192573_104214</name>
</gene>
<reference evidence="3" key="1">
    <citation type="submission" date="2016-10" db="EMBL/GenBank/DDBJ databases">
        <authorList>
            <person name="Varghese N."/>
            <person name="Submissions S."/>
        </authorList>
    </citation>
    <scope>NUCLEOTIDE SEQUENCE [LARGE SCALE GENOMIC DNA]</scope>
    <source>
        <strain evidence="3">Gh-67</strain>
    </source>
</reference>
<keyword evidence="3" id="KW-1185">Reference proteome</keyword>
<evidence type="ECO:0000256" key="1">
    <source>
        <dbReference type="SAM" id="Phobius"/>
    </source>
</evidence>
<protein>
    <recommendedName>
        <fullName evidence="4">Tetratricopeptide repeat protein</fullName>
    </recommendedName>
</protein>